<dbReference type="EMBL" id="AEUW02000001">
    <property type="protein sequence ID" value="EHJ52674.1"/>
    <property type="molecule type" value="Genomic_DNA"/>
</dbReference>
<feature type="transmembrane region" description="Helical" evidence="1">
    <location>
        <begin position="12"/>
        <end position="29"/>
    </location>
</feature>
<dbReference type="OrthoDB" id="5198189at2"/>
<evidence type="ECO:0000313" key="2">
    <source>
        <dbReference type="EMBL" id="EHJ52674.1"/>
    </source>
</evidence>
<reference evidence="2 3" key="1">
    <citation type="journal article" date="2014" name="Int. J. Syst. Evol. Microbiol.">
        <title>Phylogenomics and the dynamic genome evolution of the genus Streptococcus.</title>
        <authorList>
            <consortium name="The Broad Institute Genome Sequencing Platform"/>
            <person name="Richards V.P."/>
            <person name="Palmer S.R."/>
            <person name="Pavinski Bitar P.D."/>
            <person name="Qin X."/>
            <person name="Weinstock G.M."/>
            <person name="Highlander S.K."/>
            <person name="Town C.D."/>
            <person name="Burne R.A."/>
            <person name="Stanhope M.J."/>
        </authorList>
    </citation>
    <scope>NUCLEOTIDE SEQUENCE [LARGE SCALE GENOMIC DNA]</scope>
    <source>
        <strain evidence="2 3">NCTC 11558</strain>
    </source>
</reference>
<dbReference type="STRING" id="764298.STRMA_0305"/>
<evidence type="ECO:0000313" key="3">
    <source>
        <dbReference type="Proteomes" id="UP000003573"/>
    </source>
</evidence>
<name>G5JYP2_9STRE</name>
<evidence type="ECO:0008006" key="4">
    <source>
        <dbReference type="Google" id="ProtNLM"/>
    </source>
</evidence>
<keyword evidence="1" id="KW-0472">Membrane</keyword>
<keyword evidence="1" id="KW-0812">Transmembrane</keyword>
<comment type="caution">
    <text evidence="2">The sequence shown here is derived from an EMBL/GenBank/DDBJ whole genome shotgun (WGS) entry which is preliminary data.</text>
</comment>
<dbReference type="AlphaFoldDB" id="G5JYP2"/>
<feature type="transmembrane region" description="Helical" evidence="1">
    <location>
        <begin position="139"/>
        <end position="167"/>
    </location>
</feature>
<keyword evidence="3" id="KW-1185">Reference proteome</keyword>
<keyword evidence="1" id="KW-1133">Transmembrane helix</keyword>
<proteinExistence type="predicted"/>
<dbReference type="eggNOG" id="COG4720">
    <property type="taxonomic scope" value="Bacteria"/>
</dbReference>
<dbReference type="Gene3D" id="1.10.1760.20">
    <property type="match status" value="1"/>
</dbReference>
<gene>
    <name evidence="2" type="ORF">STRMA_0305</name>
</gene>
<feature type="transmembrane region" description="Helical" evidence="1">
    <location>
        <begin position="113"/>
        <end position="133"/>
    </location>
</feature>
<evidence type="ECO:0000256" key="1">
    <source>
        <dbReference type="SAM" id="Phobius"/>
    </source>
</evidence>
<dbReference type="RefSeq" id="WP_003080970.1">
    <property type="nucleotide sequence ID" value="NZ_AEUW02000001.1"/>
</dbReference>
<feature type="transmembrane region" description="Helical" evidence="1">
    <location>
        <begin position="41"/>
        <end position="68"/>
    </location>
</feature>
<accession>G5JYP2</accession>
<sequence length="176" mass="20055">MKSTFNLSLQKISRIAILSALCVALRYAFSSLPNIQPITAIFLITAIVYGLSDSILIMSLTMLVSSFLLMFGPWVIWQIFSFTVILVIWKYLLYPLTKFLKFAKINEIVWQSLFAGLLGIVYGLVIDSCYAFLYGMPWWTYVMAGASFNIAHALSTVCFYPLILPILRRMTNEKNH</sequence>
<organism evidence="2 3">
    <name type="scientific">Streptococcus macacae NCTC 11558</name>
    <dbReference type="NCBI Taxonomy" id="764298"/>
    <lineage>
        <taxon>Bacteria</taxon>
        <taxon>Bacillati</taxon>
        <taxon>Bacillota</taxon>
        <taxon>Bacilli</taxon>
        <taxon>Lactobacillales</taxon>
        <taxon>Streptococcaceae</taxon>
        <taxon>Streptococcus</taxon>
    </lineage>
</organism>
<dbReference type="Proteomes" id="UP000003573">
    <property type="component" value="Unassembled WGS sequence"/>
</dbReference>
<feature type="transmembrane region" description="Helical" evidence="1">
    <location>
        <begin position="74"/>
        <end position="93"/>
    </location>
</feature>
<protein>
    <recommendedName>
        <fullName evidence="4">ECF transporter S component</fullName>
    </recommendedName>
</protein>